<dbReference type="Pfam" id="PF01529">
    <property type="entry name" value="DHHC"/>
    <property type="match status" value="1"/>
</dbReference>
<dbReference type="EC" id="2.3.1.225" evidence="10"/>
<gene>
    <name evidence="12" type="ORF">IE077_000146</name>
</gene>
<accession>A0ABQ7JD52</accession>
<sequence>MRYFRQKRKAMEMSHHLPSAPEFVSEKWIRTIWIGRLYILSVSKYKTVIIVGPHWCFTIIMLALMLGVSIGFYATIGQAVTWYHLFLTSLLSCIAVGSFLGCSFKDPGIIHSKFTVTYPFASRKEKYEIFEKSYPDEALEVINYPKESKDSDVESLFSDLSLDSDTSDGDPLAQRMAPRSSMLLTSSNDEAICGLPSSIQADTTAAALEAGISKNKTIEENRVSPLYFFEGRPSRRGSRYPQIEKFCPSCQMWSPPSTIHCGECNVCIEGQDHHCPWISKCVGERTMLLFRTWVITSSVALLYFVIGSTVAGLSLHLSL</sequence>
<evidence type="ECO:0000256" key="9">
    <source>
        <dbReference type="ARBA" id="ARBA00048048"/>
    </source>
</evidence>
<evidence type="ECO:0000256" key="3">
    <source>
        <dbReference type="ARBA" id="ARBA00022692"/>
    </source>
</evidence>
<evidence type="ECO:0000256" key="5">
    <source>
        <dbReference type="ARBA" id="ARBA00023136"/>
    </source>
</evidence>
<name>A0ABQ7JD52_9APIC</name>
<keyword evidence="6" id="KW-0564">Palmitate</keyword>
<keyword evidence="8 10" id="KW-0012">Acyltransferase</keyword>
<keyword evidence="13" id="KW-1185">Reference proteome</keyword>
<evidence type="ECO:0000256" key="1">
    <source>
        <dbReference type="ARBA" id="ARBA00004127"/>
    </source>
</evidence>
<reference evidence="12 13" key="1">
    <citation type="journal article" date="2020" name="bioRxiv">
        <title>Metabolic contributions of an alphaproteobacterial endosymbiont in the apicomplexan Cardiosporidium cionae.</title>
        <authorList>
            <person name="Hunter E.S."/>
            <person name="Paight C.J."/>
            <person name="Lane C.E."/>
        </authorList>
    </citation>
    <scope>NUCLEOTIDE SEQUENCE [LARGE SCALE GENOMIC DNA]</scope>
    <source>
        <strain evidence="12">ESH_2018</strain>
    </source>
</reference>
<feature type="transmembrane region" description="Helical" evidence="10">
    <location>
        <begin position="293"/>
        <end position="317"/>
    </location>
</feature>
<evidence type="ECO:0000256" key="2">
    <source>
        <dbReference type="ARBA" id="ARBA00022679"/>
    </source>
</evidence>
<evidence type="ECO:0000256" key="8">
    <source>
        <dbReference type="ARBA" id="ARBA00023315"/>
    </source>
</evidence>
<comment type="catalytic activity">
    <reaction evidence="9 10">
        <text>L-cysteinyl-[protein] + hexadecanoyl-CoA = S-hexadecanoyl-L-cysteinyl-[protein] + CoA</text>
        <dbReference type="Rhea" id="RHEA:36683"/>
        <dbReference type="Rhea" id="RHEA-COMP:10131"/>
        <dbReference type="Rhea" id="RHEA-COMP:11032"/>
        <dbReference type="ChEBI" id="CHEBI:29950"/>
        <dbReference type="ChEBI" id="CHEBI:57287"/>
        <dbReference type="ChEBI" id="CHEBI:57379"/>
        <dbReference type="ChEBI" id="CHEBI:74151"/>
        <dbReference type="EC" id="2.3.1.225"/>
    </reaction>
</comment>
<dbReference type="PANTHER" id="PTHR22883:SF43">
    <property type="entry name" value="PALMITOYLTRANSFERASE APP"/>
    <property type="match status" value="1"/>
</dbReference>
<comment type="subcellular location">
    <subcellularLocation>
        <location evidence="1">Endomembrane system</location>
        <topology evidence="1">Multi-pass membrane protein</topology>
    </subcellularLocation>
</comment>
<dbReference type="EMBL" id="JADAQX010000109">
    <property type="protein sequence ID" value="KAF8821919.1"/>
    <property type="molecule type" value="Genomic_DNA"/>
</dbReference>
<comment type="similarity">
    <text evidence="10">Belongs to the DHHC palmitoyltransferase family.</text>
</comment>
<protein>
    <recommendedName>
        <fullName evidence="10">Palmitoyltransferase</fullName>
        <ecNumber evidence="10">2.3.1.225</ecNumber>
    </recommendedName>
</protein>
<keyword evidence="3 10" id="KW-0812">Transmembrane</keyword>
<evidence type="ECO:0000256" key="6">
    <source>
        <dbReference type="ARBA" id="ARBA00023139"/>
    </source>
</evidence>
<dbReference type="PANTHER" id="PTHR22883">
    <property type="entry name" value="ZINC FINGER DHHC DOMAIN CONTAINING PROTEIN"/>
    <property type="match status" value="1"/>
</dbReference>
<dbReference type="PROSITE" id="PS50216">
    <property type="entry name" value="DHHC"/>
    <property type="match status" value="1"/>
</dbReference>
<evidence type="ECO:0000256" key="4">
    <source>
        <dbReference type="ARBA" id="ARBA00022989"/>
    </source>
</evidence>
<dbReference type="InterPro" id="IPR001594">
    <property type="entry name" value="Palmitoyltrfase_DHHC"/>
</dbReference>
<comment type="caution">
    <text evidence="12">The sequence shown here is derived from an EMBL/GenBank/DDBJ whole genome shotgun (WGS) entry which is preliminary data.</text>
</comment>
<feature type="transmembrane region" description="Helical" evidence="10">
    <location>
        <begin position="55"/>
        <end position="76"/>
    </location>
</feature>
<evidence type="ECO:0000256" key="10">
    <source>
        <dbReference type="RuleBase" id="RU079119"/>
    </source>
</evidence>
<keyword evidence="4 10" id="KW-1133">Transmembrane helix</keyword>
<feature type="transmembrane region" description="Helical" evidence="10">
    <location>
        <begin position="82"/>
        <end position="104"/>
    </location>
</feature>
<evidence type="ECO:0000313" key="13">
    <source>
        <dbReference type="Proteomes" id="UP000823046"/>
    </source>
</evidence>
<organism evidence="12 13">
    <name type="scientific">Cardiosporidium cionae</name>
    <dbReference type="NCBI Taxonomy" id="476202"/>
    <lineage>
        <taxon>Eukaryota</taxon>
        <taxon>Sar</taxon>
        <taxon>Alveolata</taxon>
        <taxon>Apicomplexa</taxon>
        <taxon>Aconoidasida</taxon>
        <taxon>Nephromycida</taxon>
        <taxon>Cardiosporidium</taxon>
    </lineage>
</organism>
<keyword evidence="2 10" id="KW-0808">Transferase</keyword>
<evidence type="ECO:0000256" key="7">
    <source>
        <dbReference type="ARBA" id="ARBA00023288"/>
    </source>
</evidence>
<feature type="domain" description="Palmitoyltransferase DHHC" evidence="11">
    <location>
        <begin position="244"/>
        <end position="308"/>
    </location>
</feature>
<keyword evidence="7" id="KW-0449">Lipoprotein</keyword>
<proteinExistence type="inferred from homology"/>
<dbReference type="Proteomes" id="UP000823046">
    <property type="component" value="Unassembled WGS sequence"/>
</dbReference>
<dbReference type="InterPro" id="IPR039859">
    <property type="entry name" value="PFA4/ZDH16/20/ERF2-like"/>
</dbReference>
<keyword evidence="5 10" id="KW-0472">Membrane</keyword>
<comment type="domain">
    <text evidence="10">The DHHC domain is required for palmitoyltransferase activity.</text>
</comment>
<evidence type="ECO:0000259" key="11">
    <source>
        <dbReference type="Pfam" id="PF01529"/>
    </source>
</evidence>
<evidence type="ECO:0000313" key="12">
    <source>
        <dbReference type="EMBL" id="KAF8821919.1"/>
    </source>
</evidence>